<evidence type="ECO:0000313" key="2">
    <source>
        <dbReference type="Proteomes" id="UP000712600"/>
    </source>
</evidence>
<gene>
    <name evidence="1" type="ORF">F2Q69_00035567</name>
</gene>
<name>A0A8S9SN25_BRACR</name>
<evidence type="ECO:0000313" key="1">
    <source>
        <dbReference type="EMBL" id="KAF3601355.1"/>
    </source>
</evidence>
<dbReference type="Proteomes" id="UP000712600">
    <property type="component" value="Unassembled WGS sequence"/>
</dbReference>
<organism evidence="1 2">
    <name type="scientific">Brassica cretica</name>
    <name type="common">Mustard</name>
    <dbReference type="NCBI Taxonomy" id="69181"/>
    <lineage>
        <taxon>Eukaryota</taxon>
        <taxon>Viridiplantae</taxon>
        <taxon>Streptophyta</taxon>
        <taxon>Embryophyta</taxon>
        <taxon>Tracheophyta</taxon>
        <taxon>Spermatophyta</taxon>
        <taxon>Magnoliopsida</taxon>
        <taxon>eudicotyledons</taxon>
        <taxon>Gunneridae</taxon>
        <taxon>Pentapetalae</taxon>
        <taxon>rosids</taxon>
        <taxon>malvids</taxon>
        <taxon>Brassicales</taxon>
        <taxon>Brassicaceae</taxon>
        <taxon>Brassiceae</taxon>
        <taxon>Brassica</taxon>
    </lineage>
</organism>
<dbReference type="AlphaFoldDB" id="A0A8S9SN25"/>
<proteinExistence type="predicted"/>
<dbReference type="EMBL" id="QGKX02000004">
    <property type="protein sequence ID" value="KAF3601355.1"/>
    <property type="molecule type" value="Genomic_DNA"/>
</dbReference>
<protein>
    <submittedName>
        <fullName evidence="1">Uncharacterized protein</fullName>
    </submittedName>
</protein>
<comment type="caution">
    <text evidence="1">The sequence shown here is derived from an EMBL/GenBank/DDBJ whole genome shotgun (WGS) entry which is preliminary data.</text>
</comment>
<reference evidence="1" key="1">
    <citation type="submission" date="2019-12" db="EMBL/GenBank/DDBJ databases">
        <title>Genome sequencing and annotation of Brassica cretica.</title>
        <authorList>
            <person name="Studholme D.J."/>
            <person name="Sarris P."/>
        </authorList>
    </citation>
    <scope>NUCLEOTIDE SEQUENCE</scope>
    <source>
        <strain evidence="1">PFS-109/04</strain>
        <tissue evidence="1">Leaf</tissue>
    </source>
</reference>
<accession>A0A8S9SN25</accession>
<sequence length="113" mass="12507">MLSPPSGLEYRDVIVRAGGACEPAHHQQQDCHASAEATPRRPPTKLLMRTNPLICIPIYLYFLLFSANLADGYSQCDELDRYTAVAHKFSVSTPSIDEEVLKSIDGRALMSID</sequence>